<evidence type="ECO:0000313" key="2">
    <source>
        <dbReference type="EMBL" id="KAK9831690.1"/>
    </source>
</evidence>
<evidence type="ECO:0000256" key="1">
    <source>
        <dbReference type="SAM" id="MobiDB-lite"/>
    </source>
</evidence>
<accession>A0AAW1RC78</accession>
<comment type="caution">
    <text evidence="2">The sequence shown here is derived from an EMBL/GenBank/DDBJ whole genome shotgun (WGS) entry which is preliminary data.</text>
</comment>
<feature type="region of interest" description="Disordered" evidence="1">
    <location>
        <begin position="174"/>
        <end position="269"/>
    </location>
</feature>
<protein>
    <recommendedName>
        <fullName evidence="4">Transmembrane protein</fullName>
    </recommendedName>
</protein>
<evidence type="ECO:0000313" key="3">
    <source>
        <dbReference type="Proteomes" id="UP001438707"/>
    </source>
</evidence>
<sequence length="269" mass="28441">MELCTSLVGFPLSTQRPLRCCHRISRPQHAPGHPPGSVRQRQAFIRHSSIDSSSQRNTRSSSSSSSNSASSSSHRRNKQVAQPLQRTAEALLAVCAACWLSQAQPAAAELQTVAPSTATEVAKPLKSQPVDKNKIWLLFGAGAAGVFGTAVLLENNERLFPAIAKANKAMRMAQQMRESGVNKEEPPIETTAAEPSEDPSQSAFAAGLKEASQKAKAQSTSSQTAEAASPPQPDEPANGPNNGHAEAPHAAQEAQQSPSQSTKQLQPKG</sequence>
<feature type="region of interest" description="Disordered" evidence="1">
    <location>
        <begin position="48"/>
        <end position="82"/>
    </location>
</feature>
<feature type="compositionally biased region" description="Low complexity" evidence="1">
    <location>
        <begin position="214"/>
        <end position="229"/>
    </location>
</feature>
<organism evidence="2 3">
    <name type="scientific">Apatococcus lobatus</name>
    <dbReference type="NCBI Taxonomy" id="904363"/>
    <lineage>
        <taxon>Eukaryota</taxon>
        <taxon>Viridiplantae</taxon>
        <taxon>Chlorophyta</taxon>
        <taxon>core chlorophytes</taxon>
        <taxon>Trebouxiophyceae</taxon>
        <taxon>Chlorellales</taxon>
        <taxon>Chlorellaceae</taxon>
        <taxon>Apatococcus</taxon>
    </lineage>
</organism>
<dbReference type="EMBL" id="JALJOS010000013">
    <property type="protein sequence ID" value="KAK9831690.1"/>
    <property type="molecule type" value="Genomic_DNA"/>
</dbReference>
<proteinExistence type="predicted"/>
<feature type="compositionally biased region" description="Low complexity" evidence="1">
    <location>
        <begin position="50"/>
        <end position="72"/>
    </location>
</feature>
<feature type="compositionally biased region" description="Low complexity" evidence="1">
    <location>
        <begin position="244"/>
        <end position="260"/>
    </location>
</feature>
<dbReference type="AlphaFoldDB" id="A0AAW1RC78"/>
<gene>
    <name evidence="2" type="ORF">WJX74_006336</name>
</gene>
<keyword evidence="3" id="KW-1185">Reference proteome</keyword>
<name>A0AAW1RC78_9CHLO</name>
<reference evidence="2 3" key="1">
    <citation type="journal article" date="2024" name="Nat. Commun.">
        <title>Phylogenomics reveals the evolutionary origins of lichenization in chlorophyte algae.</title>
        <authorList>
            <person name="Puginier C."/>
            <person name="Libourel C."/>
            <person name="Otte J."/>
            <person name="Skaloud P."/>
            <person name="Haon M."/>
            <person name="Grisel S."/>
            <person name="Petersen M."/>
            <person name="Berrin J.G."/>
            <person name="Delaux P.M."/>
            <person name="Dal Grande F."/>
            <person name="Keller J."/>
        </authorList>
    </citation>
    <scope>NUCLEOTIDE SEQUENCE [LARGE SCALE GENOMIC DNA]</scope>
    <source>
        <strain evidence="2 3">SAG 2145</strain>
    </source>
</reference>
<dbReference type="Proteomes" id="UP001438707">
    <property type="component" value="Unassembled WGS sequence"/>
</dbReference>
<evidence type="ECO:0008006" key="4">
    <source>
        <dbReference type="Google" id="ProtNLM"/>
    </source>
</evidence>